<reference evidence="9 10" key="1">
    <citation type="submission" date="2024-06" db="EMBL/GenBank/DDBJ databases">
        <title>The Natural Products Discovery Center: Release of the First 8490 Sequenced Strains for Exploring Actinobacteria Biosynthetic Diversity.</title>
        <authorList>
            <person name="Kalkreuter E."/>
            <person name="Kautsar S.A."/>
            <person name="Yang D."/>
            <person name="Bader C.D."/>
            <person name="Teijaro C.N."/>
            <person name="Fluegel L."/>
            <person name="Davis C.M."/>
            <person name="Simpson J.R."/>
            <person name="Lauterbach L."/>
            <person name="Steele A.D."/>
            <person name="Gui C."/>
            <person name="Meng S."/>
            <person name="Li G."/>
            <person name="Viehrig K."/>
            <person name="Ye F."/>
            <person name="Su P."/>
            <person name="Kiefer A.F."/>
            <person name="Nichols A."/>
            <person name="Cepeda A.J."/>
            <person name="Yan W."/>
            <person name="Fan B."/>
            <person name="Jiang Y."/>
            <person name="Adhikari A."/>
            <person name="Zheng C.-J."/>
            <person name="Schuster L."/>
            <person name="Cowan T.M."/>
            <person name="Smanski M.J."/>
            <person name="Chevrette M.G."/>
            <person name="De Carvalho L.P.S."/>
            <person name="Shen B."/>
        </authorList>
    </citation>
    <scope>NUCLEOTIDE SEQUENCE [LARGE SCALE GENOMIC DNA]</scope>
    <source>
        <strain evidence="9 10">NPDC048946</strain>
    </source>
</reference>
<keyword evidence="5 7" id="KW-1133">Transmembrane helix</keyword>
<feature type="transmembrane region" description="Helical" evidence="7">
    <location>
        <begin position="245"/>
        <end position="264"/>
    </location>
</feature>
<comment type="subcellular location">
    <subcellularLocation>
        <location evidence="1">Cell membrane</location>
        <topology evidence="1">Multi-pass membrane protein</topology>
    </subcellularLocation>
</comment>
<dbReference type="InterPro" id="IPR051258">
    <property type="entry name" value="Diverse_Substrate_Transporter"/>
</dbReference>
<dbReference type="InterPro" id="IPR000620">
    <property type="entry name" value="EamA_dom"/>
</dbReference>
<feature type="transmembrane region" description="Helical" evidence="7">
    <location>
        <begin position="126"/>
        <end position="146"/>
    </location>
</feature>
<proteinExistence type="inferred from homology"/>
<feature type="transmembrane region" description="Helical" evidence="7">
    <location>
        <begin position="70"/>
        <end position="93"/>
    </location>
</feature>
<name>A0ABV3DG07_9ACTN</name>
<feature type="domain" description="EamA" evidence="8">
    <location>
        <begin position="14"/>
        <end position="141"/>
    </location>
</feature>
<dbReference type="EMBL" id="JBEZFP010000030">
    <property type="protein sequence ID" value="MEU8134683.1"/>
    <property type="molecule type" value="Genomic_DNA"/>
</dbReference>
<keyword evidence="6 7" id="KW-0472">Membrane</keyword>
<evidence type="ECO:0000313" key="9">
    <source>
        <dbReference type="EMBL" id="MEU8134683.1"/>
    </source>
</evidence>
<protein>
    <submittedName>
        <fullName evidence="9">DMT family transporter</fullName>
    </submittedName>
</protein>
<evidence type="ECO:0000259" key="8">
    <source>
        <dbReference type="Pfam" id="PF00892"/>
    </source>
</evidence>
<dbReference type="RefSeq" id="WP_358353553.1">
    <property type="nucleotide sequence ID" value="NZ_JBEZFP010000030.1"/>
</dbReference>
<evidence type="ECO:0000256" key="1">
    <source>
        <dbReference type="ARBA" id="ARBA00004651"/>
    </source>
</evidence>
<comment type="caution">
    <text evidence="9">The sequence shown here is derived from an EMBL/GenBank/DDBJ whole genome shotgun (WGS) entry which is preliminary data.</text>
</comment>
<dbReference type="Proteomes" id="UP001551482">
    <property type="component" value="Unassembled WGS sequence"/>
</dbReference>
<feature type="transmembrane region" description="Helical" evidence="7">
    <location>
        <begin position="99"/>
        <end position="119"/>
    </location>
</feature>
<keyword evidence="3" id="KW-1003">Cell membrane</keyword>
<gene>
    <name evidence="9" type="ORF">AB0C36_14350</name>
</gene>
<feature type="domain" description="EamA" evidence="8">
    <location>
        <begin position="151"/>
        <end position="285"/>
    </location>
</feature>
<feature type="transmembrane region" description="Helical" evidence="7">
    <location>
        <begin position="152"/>
        <end position="175"/>
    </location>
</feature>
<feature type="transmembrane region" description="Helical" evidence="7">
    <location>
        <begin position="212"/>
        <end position="233"/>
    </location>
</feature>
<dbReference type="SUPFAM" id="SSF103481">
    <property type="entry name" value="Multidrug resistance efflux transporter EmrE"/>
    <property type="match status" value="2"/>
</dbReference>
<dbReference type="Pfam" id="PF00892">
    <property type="entry name" value="EamA"/>
    <property type="match status" value="2"/>
</dbReference>
<evidence type="ECO:0000256" key="2">
    <source>
        <dbReference type="ARBA" id="ARBA00007362"/>
    </source>
</evidence>
<evidence type="ECO:0000313" key="10">
    <source>
        <dbReference type="Proteomes" id="UP001551482"/>
    </source>
</evidence>
<keyword evidence="10" id="KW-1185">Reference proteome</keyword>
<evidence type="ECO:0000256" key="7">
    <source>
        <dbReference type="SAM" id="Phobius"/>
    </source>
</evidence>
<accession>A0ABV3DG07</accession>
<sequence length="321" mass="32168">MRPSAQAPSVGASFAALSQVLVGTAAGVSAALVAYPVGGGQGLRYTLAAVAMYAVLRLRKPPRVRVGARAWLLLFLLALLGQTLFNQLLIGSLEHADPATVGSILGCSPIALAVIAPLMARRRPGARIVAGSVLVVAGAVAVEGFGDASATGLLMALGVLVCEIAFSLLAVPLLPRLGALRVAAYSTALAVPQSFAIGWFSDGTGMLRVPTLAEASALVFIGLIATVAAFLLWYTALGTLGAERAGLFSGLVPVSAALSALVLGTGEVRPAQLAGSALVGAGVVLGMRMTREQPSPAPEIAPEPVRAAGVAAPVKTGTAAP</sequence>
<dbReference type="InterPro" id="IPR037185">
    <property type="entry name" value="EmrE-like"/>
</dbReference>
<organism evidence="9 10">
    <name type="scientific">Streptodolium elevatio</name>
    <dbReference type="NCBI Taxonomy" id="3157996"/>
    <lineage>
        <taxon>Bacteria</taxon>
        <taxon>Bacillati</taxon>
        <taxon>Actinomycetota</taxon>
        <taxon>Actinomycetes</taxon>
        <taxon>Kitasatosporales</taxon>
        <taxon>Streptomycetaceae</taxon>
        <taxon>Streptodolium</taxon>
    </lineage>
</organism>
<feature type="transmembrane region" description="Helical" evidence="7">
    <location>
        <begin position="182"/>
        <end position="200"/>
    </location>
</feature>
<evidence type="ECO:0000256" key="6">
    <source>
        <dbReference type="ARBA" id="ARBA00023136"/>
    </source>
</evidence>
<evidence type="ECO:0000256" key="3">
    <source>
        <dbReference type="ARBA" id="ARBA00022475"/>
    </source>
</evidence>
<dbReference type="PANTHER" id="PTHR42920:SF11">
    <property type="entry name" value="INNER MEMBRANE PROTEIN YTFF"/>
    <property type="match status" value="1"/>
</dbReference>
<keyword evidence="4 7" id="KW-0812">Transmembrane</keyword>
<comment type="similarity">
    <text evidence="2">Belongs to the EamA transporter family.</text>
</comment>
<evidence type="ECO:0000256" key="4">
    <source>
        <dbReference type="ARBA" id="ARBA00022692"/>
    </source>
</evidence>
<dbReference type="PANTHER" id="PTHR42920">
    <property type="entry name" value="OS03G0707200 PROTEIN-RELATED"/>
    <property type="match status" value="1"/>
</dbReference>
<evidence type="ECO:0000256" key="5">
    <source>
        <dbReference type="ARBA" id="ARBA00022989"/>
    </source>
</evidence>